<dbReference type="InterPro" id="IPR000531">
    <property type="entry name" value="Beta-barrel_TonB"/>
</dbReference>
<dbReference type="Pfam" id="PF07715">
    <property type="entry name" value="Plug"/>
    <property type="match status" value="1"/>
</dbReference>
<dbReference type="SUPFAM" id="SSF56935">
    <property type="entry name" value="Porins"/>
    <property type="match status" value="1"/>
</dbReference>
<dbReference type="InterPro" id="IPR012910">
    <property type="entry name" value="Plug_dom"/>
</dbReference>
<evidence type="ECO:0000256" key="6">
    <source>
        <dbReference type="ARBA" id="ARBA00023077"/>
    </source>
</evidence>
<dbReference type="InterPro" id="IPR036942">
    <property type="entry name" value="Beta-barrel_TonB_sf"/>
</dbReference>
<keyword evidence="8" id="KW-0675">Receptor</keyword>
<dbReference type="Pfam" id="PF00593">
    <property type="entry name" value="TonB_dep_Rec_b-barrel"/>
    <property type="match status" value="1"/>
</dbReference>
<organism evidence="15 16">
    <name type="scientific">Bosea robiniae</name>
    <dbReference type="NCBI Taxonomy" id="1036780"/>
    <lineage>
        <taxon>Bacteria</taxon>
        <taxon>Pseudomonadati</taxon>
        <taxon>Pseudomonadota</taxon>
        <taxon>Alphaproteobacteria</taxon>
        <taxon>Hyphomicrobiales</taxon>
        <taxon>Boseaceae</taxon>
        <taxon>Bosea</taxon>
    </lineage>
</organism>
<accession>A0ABY0P178</accession>
<evidence type="ECO:0000256" key="12">
    <source>
        <dbReference type="SAM" id="SignalP"/>
    </source>
</evidence>
<evidence type="ECO:0000256" key="10">
    <source>
        <dbReference type="PROSITE-ProRule" id="PRU01360"/>
    </source>
</evidence>
<dbReference type="Gene3D" id="2.40.170.20">
    <property type="entry name" value="TonB-dependent receptor, beta-barrel domain"/>
    <property type="match status" value="1"/>
</dbReference>
<keyword evidence="9 10" id="KW-0998">Cell outer membrane</keyword>
<evidence type="ECO:0000256" key="4">
    <source>
        <dbReference type="ARBA" id="ARBA00022452"/>
    </source>
</evidence>
<reference evidence="15 16" key="1">
    <citation type="submission" date="2016-10" db="EMBL/GenBank/DDBJ databases">
        <authorList>
            <person name="Varghese N."/>
            <person name="Submissions S."/>
        </authorList>
    </citation>
    <scope>NUCLEOTIDE SEQUENCE [LARGE SCALE GENOMIC DNA]</scope>
    <source>
        <strain evidence="15 16">DSM 26672</strain>
    </source>
</reference>
<feature type="domain" description="TonB-dependent receptor-like beta-barrel" evidence="13">
    <location>
        <begin position="282"/>
        <end position="699"/>
    </location>
</feature>
<dbReference type="RefSeq" id="WP_244512030.1">
    <property type="nucleotide sequence ID" value="NZ_FNBZ01000005.1"/>
</dbReference>
<evidence type="ECO:0000259" key="13">
    <source>
        <dbReference type="Pfam" id="PF00593"/>
    </source>
</evidence>
<dbReference type="Proteomes" id="UP000199468">
    <property type="component" value="Unassembled WGS sequence"/>
</dbReference>
<evidence type="ECO:0000313" key="16">
    <source>
        <dbReference type="Proteomes" id="UP000199468"/>
    </source>
</evidence>
<dbReference type="PANTHER" id="PTHR32552:SF82">
    <property type="entry name" value="FCUA PROTEIN"/>
    <property type="match status" value="1"/>
</dbReference>
<evidence type="ECO:0000256" key="8">
    <source>
        <dbReference type="ARBA" id="ARBA00023170"/>
    </source>
</evidence>
<evidence type="ECO:0000256" key="9">
    <source>
        <dbReference type="ARBA" id="ARBA00023237"/>
    </source>
</evidence>
<sequence>MNVTKFSIVMMVRRGKLTALPAVSATAIVATSLSLSCTPVVAQQQSQVQLDEIIVEGTRPSQVPAPFAGGQVATGARIGALGNTDIAKTPFSVTSYTEQFIRDRQARTASEALALDPSVRATQGTGAPFDSLYIRGFPINEGTSGEIAFDGVYGVAPSFRVFSDYAERIEVLKGPSAAISGVSPNGGIGGVVNIVPKRAEGDLTRFTLNYGSNARGGGQLDVSRRFGVNREWGVRAITSLNDGRTAVDHQKEQSGVGALAIDYQGERFRAWAYVLAQSDRFNAPARPFFMRAGVPVPKAADGRRNVTQPWEYSDVDDRGGLLKLEYDVTDAITVFGNAGASHSNVERFFASAPMITSVLGTTSTSPQFYGMGIDRHTFEGGIRAKFETGFIRHNLTVQASRYHEETKREFGAVGGTYISNIYNPVRVPEIAALRVGRQAPLSDSTLTSLSAADTLSAFDERVLLTLGVRRQNIQARNYVSNVGTLASSYDKSATTPFVGLVIRPWEHVSFYGNYIEGLSRGDVAPVTATNAGEILAPYVARQIEAGVKLDYNGFGASLAAFQITRPVGELSPAGRFAETGEQRVRGLELQAFGQISSQWRVLGGVTLLNGELTRTAAIANIGNTPIGVPRIQLNLGAEWDLPWIAGLTLNAAIIHTGKQYVDAANTQALPDWTRLDLGLRYATELNGRKTTFRANVVNVTDTKYWAGAASFGTFTQGAPRTYLLSMSMDL</sequence>
<feature type="chain" id="PRO_5046956917" evidence="12">
    <location>
        <begin position="43"/>
        <end position="730"/>
    </location>
</feature>
<dbReference type="InterPro" id="IPR010105">
    <property type="entry name" value="TonB_sidphr_rcpt"/>
</dbReference>
<dbReference type="PANTHER" id="PTHR32552">
    <property type="entry name" value="FERRICHROME IRON RECEPTOR-RELATED"/>
    <property type="match status" value="1"/>
</dbReference>
<dbReference type="Gene3D" id="2.170.130.10">
    <property type="entry name" value="TonB-dependent receptor, plug domain"/>
    <property type="match status" value="1"/>
</dbReference>
<dbReference type="InterPro" id="IPR039426">
    <property type="entry name" value="TonB-dep_rcpt-like"/>
</dbReference>
<comment type="caution">
    <text evidence="15">The sequence shown here is derived from an EMBL/GenBank/DDBJ whole genome shotgun (WGS) entry which is preliminary data.</text>
</comment>
<gene>
    <name evidence="15" type="ORF">SAMN05421844_10544</name>
</gene>
<evidence type="ECO:0000259" key="14">
    <source>
        <dbReference type="Pfam" id="PF07715"/>
    </source>
</evidence>
<evidence type="ECO:0000256" key="1">
    <source>
        <dbReference type="ARBA" id="ARBA00004571"/>
    </source>
</evidence>
<comment type="similarity">
    <text evidence="2 10 11">Belongs to the TonB-dependent receptor family.</text>
</comment>
<keyword evidence="6 11" id="KW-0798">TonB box</keyword>
<keyword evidence="16" id="KW-1185">Reference proteome</keyword>
<feature type="domain" description="TonB-dependent receptor plug" evidence="14">
    <location>
        <begin position="86"/>
        <end position="187"/>
    </location>
</feature>
<name>A0ABY0P178_9HYPH</name>
<keyword evidence="12" id="KW-0732">Signal</keyword>
<dbReference type="NCBIfam" id="TIGR01783">
    <property type="entry name" value="TonB-siderophor"/>
    <property type="match status" value="1"/>
</dbReference>
<protein>
    <submittedName>
        <fullName evidence="15">Iron complex outermembrane recepter protein</fullName>
    </submittedName>
</protein>
<evidence type="ECO:0000256" key="5">
    <source>
        <dbReference type="ARBA" id="ARBA00022692"/>
    </source>
</evidence>
<evidence type="ECO:0000256" key="11">
    <source>
        <dbReference type="RuleBase" id="RU003357"/>
    </source>
</evidence>
<keyword evidence="7 10" id="KW-0472">Membrane</keyword>
<evidence type="ECO:0000256" key="3">
    <source>
        <dbReference type="ARBA" id="ARBA00022448"/>
    </source>
</evidence>
<feature type="signal peptide" evidence="12">
    <location>
        <begin position="1"/>
        <end position="42"/>
    </location>
</feature>
<evidence type="ECO:0000313" key="15">
    <source>
        <dbReference type="EMBL" id="SDG71057.1"/>
    </source>
</evidence>
<evidence type="ECO:0000256" key="2">
    <source>
        <dbReference type="ARBA" id="ARBA00009810"/>
    </source>
</evidence>
<keyword evidence="3 10" id="KW-0813">Transport</keyword>
<proteinExistence type="inferred from homology"/>
<dbReference type="PROSITE" id="PS52016">
    <property type="entry name" value="TONB_DEPENDENT_REC_3"/>
    <property type="match status" value="1"/>
</dbReference>
<comment type="subcellular location">
    <subcellularLocation>
        <location evidence="1 10">Cell outer membrane</location>
        <topology evidence="1 10">Multi-pass membrane protein</topology>
    </subcellularLocation>
</comment>
<dbReference type="EMBL" id="FNBZ01000005">
    <property type="protein sequence ID" value="SDG71057.1"/>
    <property type="molecule type" value="Genomic_DNA"/>
</dbReference>
<dbReference type="CDD" id="cd01347">
    <property type="entry name" value="ligand_gated_channel"/>
    <property type="match status" value="1"/>
</dbReference>
<keyword evidence="4 10" id="KW-1134">Transmembrane beta strand</keyword>
<evidence type="ECO:0000256" key="7">
    <source>
        <dbReference type="ARBA" id="ARBA00023136"/>
    </source>
</evidence>
<dbReference type="InterPro" id="IPR037066">
    <property type="entry name" value="Plug_dom_sf"/>
</dbReference>
<keyword evidence="5 10" id="KW-0812">Transmembrane</keyword>